<evidence type="ECO:0000313" key="2">
    <source>
        <dbReference type="Proteomes" id="UP000592820"/>
    </source>
</evidence>
<comment type="caution">
    <text evidence="1">The sequence shown here is derived from an EMBL/GenBank/DDBJ whole genome shotgun (WGS) entry which is preliminary data.</text>
</comment>
<accession>A0A7W8LFF7</accession>
<sequence>MSEGKVRWWNWLPIPLFVLARLVIGSKEPAAEVFCTPAAIAKGFYRN</sequence>
<organism evidence="1 2">
    <name type="scientific">Paraburkholderia youngii</name>
    <dbReference type="NCBI Taxonomy" id="2782701"/>
    <lineage>
        <taxon>Bacteria</taxon>
        <taxon>Pseudomonadati</taxon>
        <taxon>Pseudomonadota</taxon>
        <taxon>Betaproteobacteria</taxon>
        <taxon>Burkholderiales</taxon>
        <taxon>Burkholderiaceae</taxon>
        <taxon>Paraburkholderia</taxon>
    </lineage>
</organism>
<proteinExistence type="predicted"/>
<dbReference type="AlphaFoldDB" id="A0A7W8LFF7"/>
<dbReference type="EMBL" id="JACHDE010000060">
    <property type="protein sequence ID" value="MBB5406027.1"/>
    <property type="molecule type" value="Genomic_DNA"/>
</dbReference>
<evidence type="ECO:0000313" key="1">
    <source>
        <dbReference type="EMBL" id="MBB5406027.1"/>
    </source>
</evidence>
<gene>
    <name evidence="1" type="ORF">HDG41_008130</name>
</gene>
<dbReference type="Proteomes" id="UP000592820">
    <property type="component" value="Unassembled WGS sequence"/>
</dbReference>
<reference evidence="1 2" key="1">
    <citation type="submission" date="2020-08" db="EMBL/GenBank/DDBJ databases">
        <title>Genomic Encyclopedia of Type Strains, Phase IV (KMG-V): Genome sequencing to study the core and pangenomes of soil and plant-associated prokaryotes.</title>
        <authorList>
            <person name="Whitman W."/>
        </authorList>
    </citation>
    <scope>NUCLEOTIDE SEQUENCE [LARGE SCALE GENOMIC DNA]</scope>
    <source>
        <strain evidence="1 2">JPY162</strain>
    </source>
</reference>
<protein>
    <submittedName>
        <fullName evidence="1">Uncharacterized protein</fullName>
    </submittedName>
</protein>
<name>A0A7W8LFF7_9BURK</name>